<dbReference type="InterPro" id="IPR020843">
    <property type="entry name" value="ER"/>
</dbReference>
<proteinExistence type="predicted"/>
<dbReference type="OrthoDB" id="9787435at2"/>
<dbReference type="Pfam" id="PF00107">
    <property type="entry name" value="ADH_zinc_N"/>
    <property type="match status" value="1"/>
</dbReference>
<dbReference type="Proteomes" id="UP000242515">
    <property type="component" value="Unassembled WGS sequence"/>
</dbReference>
<dbReference type="InterPro" id="IPR036291">
    <property type="entry name" value="NAD(P)-bd_dom_sf"/>
</dbReference>
<dbReference type="Gene3D" id="3.40.50.720">
    <property type="entry name" value="NAD(P)-binding Rossmann-like Domain"/>
    <property type="match status" value="1"/>
</dbReference>
<evidence type="ECO:0000313" key="2">
    <source>
        <dbReference type="EMBL" id="SEQ96341.1"/>
    </source>
</evidence>
<dbReference type="Pfam" id="PF08240">
    <property type="entry name" value="ADH_N"/>
    <property type="match status" value="1"/>
</dbReference>
<dbReference type="CDD" id="cd08276">
    <property type="entry name" value="MDR7"/>
    <property type="match status" value="1"/>
</dbReference>
<dbReference type="AlphaFoldDB" id="A0A1H9KB36"/>
<organism evidence="2 3">
    <name type="scientific">Rosenbergiella nectarea</name>
    <dbReference type="NCBI Taxonomy" id="988801"/>
    <lineage>
        <taxon>Bacteria</taxon>
        <taxon>Pseudomonadati</taxon>
        <taxon>Pseudomonadota</taxon>
        <taxon>Gammaproteobacteria</taxon>
        <taxon>Enterobacterales</taxon>
        <taxon>Erwiniaceae</taxon>
        <taxon>Rosenbergiella</taxon>
    </lineage>
</organism>
<reference evidence="3" key="1">
    <citation type="submission" date="2016-10" db="EMBL/GenBank/DDBJ databases">
        <authorList>
            <person name="Varghese N."/>
            <person name="Submissions S."/>
        </authorList>
    </citation>
    <scope>NUCLEOTIDE SEQUENCE [LARGE SCALE GENOMIC DNA]</scope>
    <source>
        <strain evidence="3">8N4</strain>
    </source>
</reference>
<dbReference type="EMBL" id="FOGC01000009">
    <property type="protein sequence ID" value="SEQ96341.1"/>
    <property type="molecule type" value="Genomic_DNA"/>
</dbReference>
<dbReference type="SUPFAM" id="SSF50129">
    <property type="entry name" value="GroES-like"/>
    <property type="match status" value="1"/>
</dbReference>
<protein>
    <submittedName>
        <fullName evidence="2">NADPH:quinone reductase</fullName>
    </submittedName>
</protein>
<accession>A0A1H9KB36</accession>
<dbReference type="SUPFAM" id="SSF51735">
    <property type="entry name" value="NAD(P)-binding Rossmann-fold domains"/>
    <property type="match status" value="1"/>
</dbReference>
<feature type="domain" description="Enoyl reductase (ER)" evidence="1">
    <location>
        <begin position="11"/>
        <end position="335"/>
    </location>
</feature>
<keyword evidence="3" id="KW-1185">Reference proteome</keyword>
<dbReference type="InterPro" id="IPR011032">
    <property type="entry name" value="GroES-like_sf"/>
</dbReference>
<gene>
    <name evidence="2" type="ORF">SAMN05216522_10950</name>
</gene>
<dbReference type="RefSeq" id="WP_092676921.1">
    <property type="nucleotide sequence ID" value="NZ_FOGC01000009.1"/>
</dbReference>
<dbReference type="GO" id="GO:0016491">
    <property type="term" value="F:oxidoreductase activity"/>
    <property type="evidence" value="ECO:0007669"/>
    <property type="project" value="InterPro"/>
</dbReference>
<dbReference type="PANTHER" id="PTHR45033:SF2">
    <property type="entry name" value="ZINC-TYPE ALCOHOL DEHYDROGENASE-LIKE PROTEIN C1773.06C"/>
    <property type="match status" value="1"/>
</dbReference>
<dbReference type="InterPro" id="IPR052711">
    <property type="entry name" value="Zinc_ADH-like"/>
</dbReference>
<dbReference type="PANTHER" id="PTHR45033">
    <property type="match status" value="1"/>
</dbReference>
<sequence length="337" mass="35506">MKTITINNPFGVENIQTLPSNDPGKPLKGQIRVAIKANSLNFHDLMVVKGLIPTQEGRILLSDGVGVVEAVGEGVSEFVKGDTVVSTFFPNWLNGAPTSAVSDFSHTPGDGIDGMASEYVVRDTSAFTHAPVGWSYVEASTITTSGLTAWRALIKNGRLKAGSTVLVQGTGGVSIAALQLAKGAGAKVIVTSSSDAKLAQVKKLGADGTINYKTHPQWGEQVLAMTGGCGVDYIVEVGGPATMAESLKAIKVGGHISLIGVLSGNEVVLPMMEILSKQVRLESLIVGSRQDQIDYVKALEAINQKPIIDKVFEHTDVTKAFEHLEGGAHFGKVCLSW</sequence>
<evidence type="ECO:0000313" key="3">
    <source>
        <dbReference type="Proteomes" id="UP000242515"/>
    </source>
</evidence>
<evidence type="ECO:0000259" key="1">
    <source>
        <dbReference type="SMART" id="SM00829"/>
    </source>
</evidence>
<dbReference type="STRING" id="988801.SAMN05216522_10950"/>
<dbReference type="InterPro" id="IPR013154">
    <property type="entry name" value="ADH-like_N"/>
</dbReference>
<dbReference type="InterPro" id="IPR013149">
    <property type="entry name" value="ADH-like_C"/>
</dbReference>
<dbReference type="SMART" id="SM00829">
    <property type="entry name" value="PKS_ER"/>
    <property type="match status" value="1"/>
</dbReference>
<dbReference type="Gene3D" id="3.90.180.10">
    <property type="entry name" value="Medium-chain alcohol dehydrogenases, catalytic domain"/>
    <property type="match status" value="1"/>
</dbReference>
<name>A0A1H9KB36_9GAMM</name>